<gene>
    <name evidence="10" type="primary">LOC112284662</name>
    <name evidence="9" type="ORF">PHYPA_000079</name>
</gene>
<dbReference type="SUPFAM" id="SSF51011">
    <property type="entry name" value="Glycosyl hydrolase domain"/>
    <property type="match status" value="1"/>
</dbReference>
<feature type="compositionally biased region" description="Polar residues" evidence="7">
    <location>
        <begin position="95"/>
        <end position="104"/>
    </location>
</feature>
<accession>A0A2K1L6J0</accession>
<dbReference type="EnsemblPlants" id="Pp3c1_1810V3.3">
    <property type="protein sequence ID" value="Pp3c1_1810V3.3"/>
    <property type="gene ID" value="Pp3c1_1810"/>
</dbReference>
<evidence type="ECO:0000256" key="5">
    <source>
        <dbReference type="ARBA" id="ARBA00022679"/>
    </source>
</evidence>
<dbReference type="FunCoup" id="A0A2K1L6J0">
    <property type="interactions" value="183"/>
</dbReference>
<evidence type="ECO:0000256" key="7">
    <source>
        <dbReference type="SAM" id="MobiDB-lite"/>
    </source>
</evidence>
<dbReference type="RefSeq" id="XP_024380444.1">
    <property type="nucleotide sequence ID" value="XM_024524676.2"/>
</dbReference>
<feature type="region of interest" description="Disordered" evidence="7">
    <location>
        <begin position="89"/>
        <end position="119"/>
    </location>
</feature>
<dbReference type="SUPFAM" id="SSF81296">
    <property type="entry name" value="E set domains"/>
    <property type="match status" value="1"/>
</dbReference>
<reference evidence="9 11" key="1">
    <citation type="journal article" date="2008" name="Science">
        <title>The Physcomitrella genome reveals evolutionary insights into the conquest of land by plants.</title>
        <authorList>
            <person name="Rensing S."/>
            <person name="Lang D."/>
            <person name="Zimmer A."/>
            <person name="Terry A."/>
            <person name="Salamov A."/>
            <person name="Shapiro H."/>
            <person name="Nishiyama T."/>
            <person name="Perroud P.-F."/>
            <person name="Lindquist E."/>
            <person name="Kamisugi Y."/>
            <person name="Tanahashi T."/>
            <person name="Sakakibara K."/>
            <person name="Fujita T."/>
            <person name="Oishi K."/>
            <person name="Shin-I T."/>
            <person name="Kuroki Y."/>
            <person name="Toyoda A."/>
            <person name="Suzuki Y."/>
            <person name="Hashimoto A."/>
            <person name="Yamaguchi K."/>
            <person name="Sugano A."/>
            <person name="Kohara Y."/>
            <person name="Fujiyama A."/>
            <person name="Anterola A."/>
            <person name="Aoki S."/>
            <person name="Ashton N."/>
            <person name="Barbazuk W.B."/>
            <person name="Barker E."/>
            <person name="Bennetzen J."/>
            <person name="Bezanilla M."/>
            <person name="Blankenship R."/>
            <person name="Cho S.H."/>
            <person name="Dutcher S."/>
            <person name="Estelle M."/>
            <person name="Fawcett J.A."/>
            <person name="Gundlach H."/>
            <person name="Hanada K."/>
            <person name="Heyl A."/>
            <person name="Hicks K.A."/>
            <person name="Hugh J."/>
            <person name="Lohr M."/>
            <person name="Mayer K."/>
            <person name="Melkozernov A."/>
            <person name="Murata T."/>
            <person name="Nelson D."/>
            <person name="Pils B."/>
            <person name="Prigge M."/>
            <person name="Reiss B."/>
            <person name="Renner T."/>
            <person name="Rombauts S."/>
            <person name="Rushton P."/>
            <person name="Sanderfoot A."/>
            <person name="Schween G."/>
            <person name="Shiu S.-H."/>
            <person name="Stueber K."/>
            <person name="Theodoulou F.L."/>
            <person name="Tu H."/>
            <person name="Van de Peer Y."/>
            <person name="Verrier P.J."/>
            <person name="Waters E."/>
            <person name="Wood A."/>
            <person name="Yang L."/>
            <person name="Cove D."/>
            <person name="Cuming A."/>
            <person name="Hasebe M."/>
            <person name="Lucas S."/>
            <person name="Mishler D.B."/>
            <person name="Reski R."/>
            <person name="Grigoriev I."/>
            <person name="Quatrano R.S."/>
            <person name="Boore J.L."/>
        </authorList>
    </citation>
    <scope>NUCLEOTIDE SEQUENCE [LARGE SCALE GENOMIC DNA]</scope>
    <source>
        <strain evidence="10 11">cv. Gransden 2004</strain>
    </source>
</reference>
<organism evidence="9">
    <name type="scientific">Physcomitrium patens</name>
    <name type="common">Spreading-leaved earth moss</name>
    <name type="synonym">Physcomitrella patens</name>
    <dbReference type="NCBI Taxonomy" id="3218"/>
    <lineage>
        <taxon>Eukaryota</taxon>
        <taxon>Viridiplantae</taxon>
        <taxon>Streptophyta</taxon>
        <taxon>Embryophyta</taxon>
        <taxon>Bryophyta</taxon>
        <taxon>Bryophytina</taxon>
        <taxon>Bryopsida</taxon>
        <taxon>Funariidae</taxon>
        <taxon>Funariales</taxon>
        <taxon>Funariaceae</taxon>
        <taxon>Physcomitrium</taxon>
    </lineage>
</organism>
<keyword evidence="6" id="KW-0035">Amyloplast</keyword>
<dbReference type="EMBL" id="ABEU02000001">
    <property type="protein sequence ID" value="PNR61656.1"/>
    <property type="molecule type" value="Genomic_DNA"/>
</dbReference>
<evidence type="ECO:0000256" key="1">
    <source>
        <dbReference type="ARBA" id="ARBA00000826"/>
    </source>
</evidence>
<dbReference type="Pfam" id="PF02922">
    <property type="entry name" value="CBM_48"/>
    <property type="match status" value="1"/>
</dbReference>
<dbReference type="STRING" id="3218.A0A2K1L6J0"/>
<dbReference type="GeneID" id="112284662"/>
<dbReference type="FunFam" id="3.20.20.80:FF:000093">
    <property type="entry name" value="1,4-alpha-glucan-branching enzyme 3, chloroplastic/amyloplastic"/>
    <property type="match status" value="1"/>
</dbReference>
<keyword evidence="6" id="KW-0934">Plastid</keyword>
<dbReference type="Pfam" id="PF00128">
    <property type="entry name" value="Alpha-amylase"/>
    <property type="match status" value="1"/>
</dbReference>
<evidence type="ECO:0000313" key="11">
    <source>
        <dbReference type="Proteomes" id="UP000006727"/>
    </source>
</evidence>
<dbReference type="GO" id="GO:0005975">
    <property type="term" value="P:carbohydrate metabolic process"/>
    <property type="evidence" value="ECO:0000318"/>
    <property type="project" value="GO_Central"/>
</dbReference>
<dbReference type="SUPFAM" id="SSF51445">
    <property type="entry name" value="(Trans)glycosidases"/>
    <property type="match status" value="1"/>
</dbReference>
<dbReference type="UniPathway" id="UPA00152"/>
<feature type="compositionally biased region" description="Acidic residues" evidence="7">
    <location>
        <begin position="318"/>
        <end position="332"/>
    </location>
</feature>
<reference evidence="9 11" key="2">
    <citation type="journal article" date="2018" name="Plant J.">
        <title>The Physcomitrella patens chromosome-scale assembly reveals moss genome structure and evolution.</title>
        <authorList>
            <person name="Lang D."/>
            <person name="Ullrich K.K."/>
            <person name="Murat F."/>
            <person name="Fuchs J."/>
            <person name="Jenkins J."/>
            <person name="Haas F.B."/>
            <person name="Piednoel M."/>
            <person name="Gundlach H."/>
            <person name="Van Bel M."/>
            <person name="Meyberg R."/>
            <person name="Vives C."/>
            <person name="Morata J."/>
            <person name="Symeonidi A."/>
            <person name="Hiss M."/>
            <person name="Muchero W."/>
            <person name="Kamisugi Y."/>
            <person name="Saleh O."/>
            <person name="Blanc G."/>
            <person name="Decker E.L."/>
            <person name="van Gessel N."/>
            <person name="Grimwood J."/>
            <person name="Hayes R.D."/>
            <person name="Graham S.W."/>
            <person name="Gunter L.E."/>
            <person name="McDaniel S.F."/>
            <person name="Hoernstein S.N.W."/>
            <person name="Larsson A."/>
            <person name="Li F.W."/>
            <person name="Perroud P.F."/>
            <person name="Phillips J."/>
            <person name="Ranjan P."/>
            <person name="Rokshar D.S."/>
            <person name="Rothfels C.J."/>
            <person name="Schneider L."/>
            <person name="Shu S."/>
            <person name="Stevenson D.W."/>
            <person name="Thummler F."/>
            <person name="Tillich M."/>
            <person name="Villarreal Aguilar J.C."/>
            <person name="Widiez T."/>
            <person name="Wong G.K."/>
            <person name="Wymore A."/>
            <person name="Zhang Y."/>
            <person name="Zimmer A.D."/>
            <person name="Quatrano R.S."/>
            <person name="Mayer K.F.X."/>
            <person name="Goodstein D."/>
            <person name="Casacuberta J.M."/>
            <person name="Vandepoele K."/>
            <person name="Reski R."/>
            <person name="Cuming A.C."/>
            <person name="Tuskan G.A."/>
            <person name="Maumus F."/>
            <person name="Salse J."/>
            <person name="Schmutz J."/>
            <person name="Rensing S.A."/>
        </authorList>
    </citation>
    <scope>NUCLEOTIDE SEQUENCE [LARGE SCALE GENOMIC DNA]</scope>
    <source>
        <strain evidence="10 11">cv. Gransden 2004</strain>
    </source>
</reference>
<sequence>MALSTGIQCVPAFKSNLVSVEAVTWASQASLSGVKFRGYERSGLGLRQSLGYLRDRHVVGGRVIRSIGRRASRTCKRIGCVRMAGAEEDVAQPTKKGNTQSKNNVAEEGDTNRGGVNPVGFLKEKGLKTKAFQTFTRERYKALKDLKQLIAERDEDLVEFANAYEDMGMHRNPGHHVEFYEWAPGARFCSVVGDFNNREHRKHFAREGYFGRDDFGYYHVRIDDVLREGEEEDNATQEYNYDADYDKGDEDIDEDALFERIDQEYWDPGEDEFMSGHKDDLAQELFTTIFGKDLDPMEMVKDISAKYKSKKKKKMYYDDDDSGDDDDDDEYEREPQTLEEFKAAVESHMEEWLASNAEAQKGKDLPSILVEDDGINRDEMELVDDPVWAKRVEEKEWPENYWENFVKGRKAWEKKYIPGISHGDRYRAYLHTPEGPLERVPAWASYVLPDPDGNEVSAIFWDLPKDQQYNWKFDRPSKPQTLRIYECHVGISGESPKIASFNDFTDTVLPRVAKAGYNVIQLFGIQEHADYSSVGYKVTNFFAISSRFGTPEDFKRLVDTAHGLGLMVVMDIVHSHAAPNEGNGLASFDGANDCYFYPGRRGHHKRWGTRMFKYGEYEVLRFLLSNSKWWFMEYKVDGFYFHSVTSMLYTHNGFTPFTSGLDDYCNQYVDKDALIYLSLANEMLHQLSPNMITIAEDATFYPGLVDSINKGGLGFDYYVNSAPSEMWPFLIENVPIQEWSVTEITGTLITTENTTKALVYSENHNQSIVGGQSLAEALLGTSKESSKNISKLEGISLHKIIRLITLSLAGSAYLNFMGNEFGHPKWVEFPRAKNNNSFAHAYRRWDLLEEQGPHSQLAAFDQALMEVDETHNILGQGLPNMCHVNDTTKVIVYTRGNLLFAFNFHVTDTYEMYKVGVQVAGEYELVLNSDQPNFGGLGQLQEADKLLNTTRRQSDGLPNTLLLVLPQLSAQVYKLARVFETSS</sequence>
<dbReference type="EC" id="2.4.1.18" evidence="4"/>
<dbReference type="InterPro" id="IPR013783">
    <property type="entry name" value="Ig-like_fold"/>
</dbReference>
<dbReference type="GO" id="GO:0043169">
    <property type="term" value="F:cation binding"/>
    <property type="evidence" value="ECO:0007669"/>
    <property type="project" value="InterPro"/>
</dbReference>
<proteinExistence type="inferred from homology"/>
<dbReference type="OMA" id="HWDPPPE"/>
<dbReference type="RefSeq" id="XP_024380454.1">
    <property type="nucleotide sequence ID" value="XM_024524686.2"/>
</dbReference>
<dbReference type="Proteomes" id="UP000006727">
    <property type="component" value="Chromosome 1"/>
</dbReference>
<dbReference type="Pfam" id="PF02806">
    <property type="entry name" value="Alpha-amylase_C"/>
    <property type="match status" value="1"/>
</dbReference>
<dbReference type="Gene3D" id="2.60.40.10">
    <property type="entry name" value="Immunoglobulins"/>
    <property type="match status" value="2"/>
</dbReference>
<dbReference type="GO" id="GO:0009501">
    <property type="term" value="C:amyloplast"/>
    <property type="evidence" value="ECO:0007669"/>
    <property type="project" value="UniProtKB-SubCell"/>
</dbReference>
<evidence type="ECO:0000313" key="10">
    <source>
        <dbReference type="EnsemblPlants" id="Pp3c1_1810V3.1"/>
    </source>
</evidence>
<dbReference type="PaxDb" id="3218-PP1S200_23V6.1"/>
<dbReference type="GO" id="GO:0004553">
    <property type="term" value="F:hydrolase activity, hydrolyzing O-glycosyl compounds"/>
    <property type="evidence" value="ECO:0007669"/>
    <property type="project" value="InterPro"/>
</dbReference>
<keyword evidence="11" id="KW-1185">Reference proteome</keyword>
<dbReference type="AlphaFoldDB" id="A0A2K1L6J0"/>
<dbReference type="PANTHER" id="PTHR43651">
    <property type="entry name" value="1,4-ALPHA-GLUCAN-BRANCHING ENZYME"/>
    <property type="match status" value="1"/>
</dbReference>
<feature type="domain" description="Glycosyl hydrolase family 13 catalytic" evidence="8">
    <location>
        <begin position="498"/>
        <end position="849"/>
    </location>
</feature>
<dbReference type="InterPro" id="IPR006047">
    <property type="entry name" value="GH13_cat_dom"/>
</dbReference>
<dbReference type="Gene3D" id="3.20.20.80">
    <property type="entry name" value="Glycosidases"/>
    <property type="match status" value="1"/>
</dbReference>
<reference evidence="10" key="3">
    <citation type="submission" date="2020-12" db="UniProtKB">
        <authorList>
            <consortium name="EnsemblPlants"/>
        </authorList>
    </citation>
    <scope>IDENTIFICATION</scope>
</reference>
<evidence type="ECO:0000256" key="2">
    <source>
        <dbReference type="ARBA" id="ARBA00004602"/>
    </source>
</evidence>
<dbReference type="KEGG" id="ppp:112284662"/>
<evidence type="ECO:0000313" key="9">
    <source>
        <dbReference type="EMBL" id="PNR61656.1"/>
    </source>
</evidence>
<dbReference type="InterPro" id="IPR006048">
    <property type="entry name" value="A-amylase/branching_C"/>
</dbReference>
<dbReference type="SMART" id="SM00642">
    <property type="entry name" value="Aamy"/>
    <property type="match status" value="1"/>
</dbReference>
<dbReference type="PANTHER" id="PTHR43651:SF4">
    <property type="entry name" value="1,4-ALPHA-GLUCAN-BRANCHING ENZYME 3, CHLOROPLASTIC_AMYLOPLASTIC"/>
    <property type="match status" value="1"/>
</dbReference>
<comment type="similarity">
    <text evidence="3">Belongs to the glycosyl hydrolase 13 family. GlgB subfamily.</text>
</comment>
<dbReference type="Gramene" id="Pp3c1_1810V3.3">
    <property type="protein sequence ID" value="Pp3c1_1810V3.3"/>
    <property type="gene ID" value="Pp3c1_1810"/>
</dbReference>
<feature type="region of interest" description="Disordered" evidence="7">
    <location>
        <begin position="315"/>
        <end position="334"/>
    </location>
</feature>
<dbReference type="InterPro" id="IPR004193">
    <property type="entry name" value="Glyco_hydro_13_N"/>
</dbReference>
<name>A0A2K1L6J0_PHYPA</name>
<dbReference type="InterPro" id="IPR013780">
    <property type="entry name" value="Glyco_hydro_b"/>
</dbReference>
<evidence type="ECO:0000256" key="4">
    <source>
        <dbReference type="ARBA" id="ARBA00012541"/>
    </source>
</evidence>
<evidence type="ECO:0000259" key="8">
    <source>
        <dbReference type="SMART" id="SM00642"/>
    </source>
</evidence>
<dbReference type="InterPro" id="IPR014756">
    <property type="entry name" value="Ig_E-set"/>
</dbReference>
<keyword evidence="5" id="KW-0808">Transferase</keyword>
<dbReference type="Gramene" id="Pp3c1_1810V3.1">
    <property type="protein sequence ID" value="Pp3c1_1810V3.1"/>
    <property type="gene ID" value="Pp3c1_1810"/>
</dbReference>
<comment type="catalytic activity">
    <reaction evidence="1">
        <text>Transfers a segment of a (1-&gt;4)-alpha-D-glucan chain to a primary hydroxy group in a similar glucan chain.</text>
        <dbReference type="EC" id="2.4.1.18"/>
    </reaction>
</comment>
<dbReference type="OrthoDB" id="196493at2759"/>
<dbReference type="EnsemblPlants" id="Pp3c1_1810V3.2">
    <property type="protein sequence ID" value="Pp3c1_1810V3.2"/>
    <property type="gene ID" value="Pp3c1_1810"/>
</dbReference>
<evidence type="ECO:0000256" key="6">
    <source>
        <dbReference type="ARBA" id="ARBA00023234"/>
    </source>
</evidence>
<dbReference type="GO" id="GO:0019252">
    <property type="term" value="P:starch biosynthetic process"/>
    <property type="evidence" value="ECO:0007669"/>
    <property type="project" value="UniProtKB-UniPathway"/>
</dbReference>
<comment type="subcellular location">
    <subcellularLocation>
        <location evidence="2">Plastid</location>
        <location evidence="2">Amyloplast</location>
    </subcellularLocation>
</comment>
<dbReference type="EnsemblPlants" id="Pp3c1_1810V3.1">
    <property type="protein sequence ID" value="Pp3c1_1810V3.1"/>
    <property type="gene ID" value="Pp3c1_1810"/>
</dbReference>
<dbReference type="GO" id="GO:0005737">
    <property type="term" value="C:cytoplasm"/>
    <property type="evidence" value="ECO:0000318"/>
    <property type="project" value="GO_Central"/>
</dbReference>
<dbReference type="Gramene" id="Pp3c1_1810V3.2">
    <property type="protein sequence ID" value="Pp3c1_1810V3.2"/>
    <property type="gene ID" value="Pp3c1_1810"/>
</dbReference>
<dbReference type="InterPro" id="IPR017853">
    <property type="entry name" value="GH"/>
</dbReference>
<evidence type="ECO:0000256" key="3">
    <source>
        <dbReference type="ARBA" id="ARBA00009000"/>
    </source>
</evidence>
<dbReference type="GO" id="GO:0003844">
    <property type="term" value="F:1,4-alpha-glucan branching enzyme activity"/>
    <property type="evidence" value="ECO:0000318"/>
    <property type="project" value="GO_Central"/>
</dbReference>
<dbReference type="Gene3D" id="2.60.40.1180">
    <property type="entry name" value="Golgi alpha-mannosidase II"/>
    <property type="match status" value="1"/>
</dbReference>
<protein>
    <recommendedName>
        <fullName evidence="4">1,4-alpha-glucan branching enzyme</fullName>
        <ecNumber evidence="4">2.4.1.18</ecNumber>
    </recommendedName>
</protein>